<protein>
    <submittedName>
        <fullName evidence="2">Uncharacterized protein</fullName>
    </submittedName>
</protein>
<reference evidence="2 3" key="1">
    <citation type="submission" date="2014-02" db="EMBL/GenBank/DDBJ databases">
        <title>Draft Genome of Hylemonella gracilis isolated from the Niagara River.</title>
        <authorList>
            <person name="Pawlowski D.R."/>
            <person name="Koudelka G.B."/>
        </authorList>
    </citation>
    <scope>NUCLEOTIDE SEQUENCE [LARGE SCALE GENOMIC DNA]</scope>
    <source>
        <strain evidence="2 3">Niagara R</strain>
    </source>
</reference>
<dbReference type="EMBL" id="JEMG01000001">
    <property type="protein sequence ID" value="EYC52780.1"/>
    <property type="molecule type" value="Genomic_DNA"/>
</dbReference>
<dbReference type="RefSeq" id="WP_035604964.1">
    <property type="nucleotide sequence ID" value="NZ_JEMG01000001.1"/>
</dbReference>
<proteinExistence type="predicted"/>
<dbReference type="Proteomes" id="UP000023268">
    <property type="component" value="Unassembled WGS sequence"/>
</dbReference>
<comment type="caution">
    <text evidence="2">The sequence shown here is derived from an EMBL/GenBank/DDBJ whole genome shotgun (WGS) entry which is preliminary data.</text>
</comment>
<feature type="transmembrane region" description="Helical" evidence="1">
    <location>
        <begin position="59"/>
        <end position="79"/>
    </location>
</feature>
<accession>A0A016XLJ4</accession>
<keyword evidence="1" id="KW-0812">Transmembrane</keyword>
<evidence type="ECO:0000313" key="3">
    <source>
        <dbReference type="Proteomes" id="UP000023268"/>
    </source>
</evidence>
<keyword evidence="1" id="KW-1133">Transmembrane helix</keyword>
<dbReference type="OrthoDB" id="6850253at2"/>
<gene>
    <name evidence="2" type="ORF">AZ34_03875</name>
</gene>
<organism evidence="2 3">
    <name type="scientific">Hylemonella gracilis str. Niagara R</name>
    <dbReference type="NCBI Taxonomy" id="1458275"/>
    <lineage>
        <taxon>Bacteria</taxon>
        <taxon>Pseudomonadati</taxon>
        <taxon>Pseudomonadota</taxon>
        <taxon>Betaproteobacteria</taxon>
        <taxon>Burkholderiales</taxon>
        <taxon>Comamonadaceae</taxon>
        <taxon>Hylemonella</taxon>
    </lineage>
</organism>
<feature type="transmembrane region" description="Helical" evidence="1">
    <location>
        <begin position="21"/>
        <end position="47"/>
    </location>
</feature>
<evidence type="ECO:0000256" key="1">
    <source>
        <dbReference type="SAM" id="Phobius"/>
    </source>
</evidence>
<evidence type="ECO:0000313" key="2">
    <source>
        <dbReference type="EMBL" id="EYC52780.1"/>
    </source>
</evidence>
<name>A0A016XLJ4_9BURK</name>
<keyword evidence="1" id="KW-0472">Membrane</keyword>
<dbReference type="eggNOG" id="ENOG5032HZT">
    <property type="taxonomic scope" value="Bacteria"/>
</dbReference>
<dbReference type="AlphaFoldDB" id="A0A016XLJ4"/>
<sequence>MRDSLAQPNNLDAQQIIFLPLWARIALLVLLALLGLCAIGAGLHFLFSTPQASERVVPLMAIAQTAIGAFAIMVFVLFAERQLSTTRLYEKTNLFLDRHLVESLSRIEIPQLQAEQTVTVMPVTRASTVHGRRKDIFGCNYHLTLADFQMKFWIGLNVKRLSVIYFVKVSGPDDIEKLKEVFRFTFSGAEKVGYHTNFEHAQLGDEHIVSMWSTVFAEHAILGNPAEQLFWTQDIAMMTQSLARTAVRYKIDLNPSAEPGPL</sequence>